<evidence type="ECO:0000313" key="3">
    <source>
        <dbReference type="Proteomes" id="UP000735302"/>
    </source>
</evidence>
<reference evidence="2 3" key="1">
    <citation type="journal article" date="2021" name="Elife">
        <title>Chloroplast acquisition without the gene transfer in kleptoplastic sea slugs, Plakobranchus ocellatus.</title>
        <authorList>
            <person name="Maeda T."/>
            <person name="Takahashi S."/>
            <person name="Yoshida T."/>
            <person name="Shimamura S."/>
            <person name="Takaki Y."/>
            <person name="Nagai Y."/>
            <person name="Toyoda A."/>
            <person name="Suzuki Y."/>
            <person name="Arimoto A."/>
            <person name="Ishii H."/>
            <person name="Satoh N."/>
            <person name="Nishiyama T."/>
            <person name="Hasebe M."/>
            <person name="Maruyama T."/>
            <person name="Minagawa J."/>
            <person name="Obokata J."/>
            <person name="Shigenobu S."/>
        </authorList>
    </citation>
    <scope>NUCLEOTIDE SEQUENCE [LARGE SCALE GENOMIC DNA]</scope>
</reference>
<evidence type="ECO:0000313" key="2">
    <source>
        <dbReference type="EMBL" id="GFO21723.1"/>
    </source>
</evidence>
<comment type="caution">
    <text evidence="2">The sequence shown here is derived from an EMBL/GenBank/DDBJ whole genome shotgun (WGS) entry which is preliminary data.</text>
</comment>
<keyword evidence="3" id="KW-1185">Reference proteome</keyword>
<dbReference type="Proteomes" id="UP000735302">
    <property type="component" value="Unassembled WGS sequence"/>
</dbReference>
<dbReference type="GO" id="GO:0004519">
    <property type="term" value="F:endonuclease activity"/>
    <property type="evidence" value="ECO:0007669"/>
    <property type="project" value="UniProtKB-KW"/>
</dbReference>
<keyword evidence="2" id="KW-0255">Endonuclease</keyword>
<dbReference type="EMBL" id="BLXT01005281">
    <property type="protein sequence ID" value="GFO21723.1"/>
    <property type="molecule type" value="Genomic_DNA"/>
</dbReference>
<sequence length="131" mass="14924">MTYGCQTWTPNKQLCHKLQTVQRAMERKILNIKLKDRISTIEIRKKTQVIDVVHTFKDKNGGGQDTLLEKKTIDGLKDAQSGNQGQEEETGADQRQDRWMTSGEQQVHNGRGTHKIGGNGRHLQWIDKASK</sequence>
<proteinExistence type="predicted"/>
<organism evidence="2 3">
    <name type="scientific">Plakobranchus ocellatus</name>
    <dbReference type="NCBI Taxonomy" id="259542"/>
    <lineage>
        <taxon>Eukaryota</taxon>
        <taxon>Metazoa</taxon>
        <taxon>Spiralia</taxon>
        <taxon>Lophotrochozoa</taxon>
        <taxon>Mollusca</taxon>
        <taxon>Gastropoda</taxon>
        <taxon>Heterobranchia</taxon>
        <taxon>Euthyneura</taxon>
        <taxon>Panpulmonata</taxon>
        <taxon>Sacoglossa</taxon>
        <taxon>Placobranchoidea</taxon>
        <taxon>Plakobranchidae</taxon>
        <taxon>Plakobranchus</taxon>
    </lineage>
</organism>
<evidence type="ECO:0000256" key="1">
    <source>
        <dbReference type="SAM" id="MobiDB-lite"/>
    </source>
</evidence>
<protein>
    <submittedName>
        <fullName evidence="2">Endonuclease-reverse transcriptase</fullName>
    </submittedName>
</protein>
<accession>A0AAV4BRG5</accession>
<gene>
    <name evidence="2" type="ORF">PoB_004822800</name>
</gene>
<keyword evidence="2" id="KW-0540">Nuclease</keyword>
<keyword evidence="2" id="KW-0378">Hydrolase</keyword>
<name>A0AAV4BRG5_9GAST</name>
<feature type="region of interest" description="Disordered" evidence="1">
    <location>
        <begin position="75"/>
        <end position="120"/>
    </location>
</feature>
<dbReference type="AlphaFoldDB" id="A0AAV4BRG5"/>